<protein>
    <recommendedName>
        <fullName evidence="1">DUF4424 domain-containing protein</fullName>
    </recommendedName>
</protein>
<reference evidence="2" key="1">
    <citation type="submission" date="2016-10" db="EMBL/GenBank/DDBJ databases">
        <title>Sequence of Gallionella enrichment culture.</title>
        <authorList>
            <person name="Poehlein A."/>
            <person name="Muehling M."/>
            <person name="Daniel R."/>
        </authorList>
    </citation>
    <scope>NUCLEOTIDE SEQUENCE</scope>
</reference>
<comment type="caution">
    <text evidence="2">The sequence shown here is derived from an EMBL/GenBank/DDBJ whole genome shotgun (WGS) entry which is preliminary data.</text>
</comment>
<accession>A0A1J5RDH6</accession>
<name>A0A1J5RDH6_9ZZZZ</name>
<dbReference type="EMBL" id="MLJW01000192">
    <property type="protein sequence ID" value="OIQ94152.1"/>
    <property type="molecule type" value="Genomic_DNA"/>
</dbReference>
<dbReference type="AlphaFoldDB" id="A0A1J5RDH6"/>
<organism evidence="2">
    <name type="scientific">mine drainage metagenome</name>
    <dbReference type="NCBI Taxonomy" id="410659"/>
    <lineage>
        <taxon>unclassified sequences</taxon>
        <taxon>metagenomes</taxon>
        <taxon>ecological metagenomes</taxon>
    </lineage>
</organism>
<sequence>MNRILPFVLLLLATHCLANDSIGYLGAGGIEFKKSEDISMEKEILTVSRNLIRVEYEFLNTTSKPIKETIFFPMPFYGFDFGCSPEHSGKLEEFKVWADGVKLSPSRTVRARLKGKDVTFRLHELGFTDEDIAEYRGIEGNCGSDDTPPPTGIFAKKIDALVKDGLAENIVNNDRTQFRTVFARALWETAYFYSWEQEFPPLKRVKVVHEYIPFRGGGVWWYDFRKAEAFKTQWAADVKKFCITDGTIGAGNKIQIENNVEAFPWNSVQYVLTTGANWAGPIKDFTLNLKKRSKNEIVSLCFDDGQFKKTDDLTITSHINGFVPTKDVTAIFFFDPSELREQKSSDEGAWMPDYRRTKK</sequence>
<dbReference type="InterPro" id="IPR025538">
    <property type="entry name" value="DUF4424"/>
</dbReference>
<proteinExistence type="predicted"/>
<evidence type="ECO:0000259" key="1">
    <source>
        <dbReference type="Pfam" id="PF14415"/>
    </source>
</evidence>
<dbReference type="Gene3D" id="2.60.40.3680">
    <property type="match status" value="1"/>
</dbReference>
<gene>
    <name evidence="2" type="ORF">GALL_238810</name>
</gene>
<dbReference type="Pfam" id="PF14415">
    <property type="entry name" value="DUF4424"/>
    <property type="match status" value="1"/>
</dbReference>
<evidence type="ECO:0000313" key="2">
    <source>
        <dbReference type="EMBL" id="OIQ94152.1"/>
    </source>
</evidence>
<feature type="domain" description="DUF4424" evidence="1">
    <location>
        <begin position="18"/>
        <end position="329"/>
    </location>
</feature>